<accession>A0AAW0AHE1</accession>
<name>A0AAW0AHE1_9AGAR</name>
<sequence>ALVDCYSSPDAKFLEDSYGTVWSCSQGGGEYLSVSPAKSIRAVVALVPHDLAPGALLRSHPGKYFPLEQPGQDVIQMGEYQEEDEESN</sequence>
<proteinExistence type="predicted"/>
<comment type="caution">
    <text evidence="1">The sequence shown here is derived from an EMBL/GenBank/DDBJ whole genome shotgun (WGS) entry which is preliminary data.</text>
</comment>
<dbReference type="AlphaFoldDB" id="A0AAW0AHE1"/>
<dbReference type="Proteomes" id="UP001362999">
    <property type="component" value="Unassembled WGS sequence"/>
</dbReference>
<keyword evidence="2" id="KW-1185">Reference proteome</keyword>
<dbReference type="EMBL" id="JAWWNJ010000065">
    <property type="protein sequence ID" value="KAK7012424.1"/>
    <property type="molecule type" value="Genomic_DNA"/>
</dbReference>
<feature type="non-terminal residue" evidence="1">
    <location>
        <position position="1"/>
    </location>
</feature>
<organism evidence="1 2">
    <name type="scientific">Favolaschia claudopus</name>
    <dbReference type="NCBI Taxonomy" id="2862362"/>
    <lineage>
        <taxon>Eukaryota</taxon>
        <taxon>Fungi</taxon>
        <taxon>Dikarya</taxon>
        <taxon>Basidiomycota</taxon>
        <taxon>Agaricomycotina</taxon>
        <taxon>Agaricomycetes</taxon>
        <taxon>Agaricomycetidae</taxon>
        <taxon>Agaricales</taxon>
        <taxon>Marasmiineae</taxon>
        <taxon>Mycenaceae</taxon>
        <taxon>Favolaschia</taxon>
    </lineage>
</organism>
<reference evidence="1 2" key="1">
    <citation type="journal article" date="2024" name="J Genomics">
        <title>Draft genome sequencing and assembly of Favolaschia claudopus CIRM-BRFM 2984 isolated from oak limbs.</title>
        <authorList>
            <person name="Navarro D."/>
            <person name="Drula E."/>
            <person name="Chaduli D."/>
            <person name="Cazenave R."/>
            <person name="Ahrendt S."/>
            <person name="Wang J."/>
            <person name="Lipzen A."/>
            <person name="Daum C."/>
            <person name="Barry K."/>
            <person name="Grigoriev I.V."/>
            <person name="Favel A."/>
            <person name="Rosso M.N."/>
            <person name="Martin F."/>
        </authorList>
    </citation>
    <scope>NUCLEOTIDE SEQUENCE [LARGE SCALE GENOMIC DNA]</scope>
    <source>
        <strain evidence="1 2">CIRM-BRFM 2984</strain>
    </source>
</reference>
<protein>
    <submittedName>
        <fullName evidence="1">Uncharacterized protein</fullName>
    </submittedName>
</protein>
<evidence type="ECO:0000313" key="1">
    <source>
        <dbReference type="EMBL" id="KAK7012424.1"/>
    </source>
</evidence>
<evidence type="ECO:0000313" key="2">
    <source>
        <dbReference type="Proteomes" id="UP001362999"/>
    </source>
</evidence>
<gene>
    <name evidence="1" type="ORF">R3P38DRAFT_2550257</name>
</gene>